<proteinExistence type="predicted"/>
<comment type="caution">
    <text evidence="1">The sequence shown here is derived from an EMBL/GenBank/DDBJ whole genome shotgun (WGS) entry which is preliminary data.</text>
</comment>
<evidence type="ECO:0000313" key="1">
    <source>
        <dbReference type="EMBL" id="TKX26913.1"/>
    </source>
</evidence>
<reference evidence="1 2" key="1">
    <citation type="submission" date="2018-02" db="EMBL/GenBank/DDBJ databases">
        <title>Draft genome sequences of Elsinoe sp., causing black scab on jojoba.</title>
        <authorList>
            <person name="Stodart B."/>
            <person name="Jeffress S."/>
            <person name="Ash G."/>
            <person name="Arun Chinnappa K."/>
        </authorList>
    </citation>
    <scope>NUCLEOTIDE SEQUENCE [LARGE SCALE GENOMIC DNA]</scope>
    <source>
        <strain evidence="1 2">Hillstone_2</strain>
    </source>
</reference>
<organism evidence="1 2">
    <name type="scientific">Elsinoe australis</name>
    <dbReference type="NCBI Taxonomy" id="40998"/>
    <lineage>
        <taxon>Eukaryota</taxon>
        <taxon>Fungi</taxon>
        <taxon>Dikarya</taxon>
        <taxon>Ascomycota</taxon>
        <taxon>Pezizomycotina</taxon>
        <taxon>Dothideomycetes</taxon>
        <taxon>Dothideomycetidae</taxon>
        <taxon>Myriangiales</taxon>
        <taxon>Elsinoaceae</taxon>
        <taxon>Elsinoe</taxon>
    </lineage>
</organism>
<name>A0A4U7B681_9PEZI</name>
<dbReference type="Proteomes" id="UP000308133">
    <property type="component" value="Unassembled WGS sequence"/>
</dbReference>
<evidence type="ECO:0000313" key="2">
    <source>
        <dbReference type="Proteomes" id="UP000308133"/>
    </source>
</evidence>
<accession>A0A4U7B681</accession>
<gene>
    <name evidence="1" type="ORF">C1H76_0667</name>
</gene>
<dbReference type="AlphaFoldDB" id="A0A4U7B681"/>
<dbReference type="EMBL" id="PTQR01000009">
    <property type="protein sequence ID" value="TKX26913.1"/>
    <property type="molecule type" value="Genomic_DNA"/>
</dbReference>
<protein>
    <submittedName>
        <fullName evidence="1">Uncharacterized protein</fullName>
    </submittedName>
</protein>
<sequence length="349" mass="39223">MEPESRDYLIKADLKTRPHGPFVVDEFETAHGDRAIGYVLEDGNSLSGVNKHNNGFTKTVAMISRYPFSVVKEMPLSGPYAGKVIYVVEPEKPFKFTELPLEIQNMILKLVLPQDNRITVLKDQDEARSRRAMLRTTSAIRHIAAPIYYGNNTFWLRSSQDAHFLLSSAGPNAGFITNLTVETWTLSNGVRLIHKLMDLRAPIEGETTNDSTDVIQSRATTNNTSRSVRATLVLAPTTRRFKKLNVPGSALYDFVAVAKTWVEKQGNTVAAVNQIMQLVSVRHSSNCDEIRSSGQTVHCIHSRAERNELNQNHLLEFLLEGTVEETPDMTDKGRKKTRLEKELEIDMVV</sequence>